<proteinExistence type="predicted"/>
<organism evidence="1 2">
    <name type="scientific">Leisingera aquaemixtae</name>
    <dbReference type="NCBI Taxonomy" id="1396826"/>
    <lineage>
        <taxon>Bacteria</taxon>
        <taxon>Pseudomonadati</taxon>
        <taxon>Pseudomonadota</taxon>
        <taxon>Alphaproteobacteria</taxon>
        <taxon>Rhodobacterales</taxon>
        <taxon>Roseobacteraceae</taxon>
        <taxon>Leisingera</taxon>
    </lineage>
</organism>
<reference evidence="1" key="1">
    <citation type="submission" date="2021-08" db="EMBL/GenBank/DDBJ databases">
        <authorList>
            <person name="Nwanade C."/>
            <person name="Wang M."/>
            <person name="Masoudi A."/>
            <person name="Yu Z."/>
            <person name="Liu J."/>
        </authorList>
    </citation>
    <scope>NUCLEOTIDE SEQUENCE</scope>
    <source>
        <strain evidence="1">S166</strain>
    </source>
</reference>
<evidence type="ECO:0000313" key="2">
    <source>
        <dbReference type="Proteomes" id="UP001058514"/>
    </source>
</evidence>
<evidence type="ECO:0000313" key="1">
    <source>
        <dbReference type="EMBL" id="UWQ40711.1"/>
    </source>
</evidence>
<keyword evidence="2" id="KW-1185">Reference proteome</keyword>
<name>A0ABY5WGX8_9RHOB</name>
<dbReference type="RefSeq" id="WP_259964003.1">
    <property type="nucleotide sequence ID" value="NZ_CP081051.1"/>
</dbReference>
<protein>
    <submittedName>
        <fullName evidence="1">Uncharacterized protein</fullName>
    </submittedName>
</protein>
<sequence>MESLLRKLVERHPEKGPEIIRLAGKDSDFLSVCEEICMAEKARGRWEQFPARAREYEEILKDLHHEFWMHLQRSTE</sequence>
<dbReference type="Proteomes" id="UP001058514">
    <property type="component" value="Chromosome"/>
</dbReference>
<gene>
    <name evidence="1" type="ORF">K3718_14305</name>
</gene>
<dbReference type="EMBL" id="CP081051">
    <property type="protein sequence ID" value="UWQ40711.1"/>
    <property type="molecule type" value="Genomic_DNA"/>
</dbReference>
<accession>A0ABY5WGX8</accession>